<dbReference type="GO" id="GO:0005737">
    <property type="term" value="C:cytoplasm"/>
    <property type="evidence" value="ECO:0007669"/>
    <property type="project" value="UniProtKB-SubCell"/>
</dbReference>
<feature type="binding site" evidence="5">
    <location>
        <begin position="10"/>
        <end position="15"/>
    </location>
    <ligand>
        <name>ATP</name>
        <dbReference type="ChEBI" id="CHEBI:30616"/>
    </ligand>
</feature>
<dbReference type="InterPro" id="IPR001977">
    <property type="entry name" value="Depp_CoAkinase"/>
</dbReference>
<comment type="function">
    <text evidence="5">Catalyzes the phosphorylation of the 3'-hydroxyl group of dephosphocoenzyme A to form coenzyme A.</text>
</comment>
<gene>
    <name evidence="5" type="primary">coaE</name>
    <name evidence="7" type="ORF">FYJ80_08720</name>
</gene>
<dbReference type="PANTHER" id="PTHR10695:SF46">
    <property type="entry name" value="BIFUNCTIONAL COENZYME A SYNTHASE-RELATED"/>
    <property type="match status" value="1"/>
</dbReference>
<evidence type="ECO:0000256" key="3">
    <source>
        <dbReference type="ARBA" id="ARBA00022840"/>
    </source>
</evidence>
<dbReference type="Pfam" id="PF01121">
    <property type="entry name" value="CoaE"/>
    <property type="match status" value="1"/>
</dbReference>
<dbReference type="PANTHER" id="PTHR10695">
    <property type="entry name" value="DEPHOSPHO-COA KINASE-RELATED"/>
    <property type="match status" value="1"/>
</dbReference>
<proteinExistence type="inferred from homology"/>
<dbReference type="EMBL" id="VUNN01000018">
    <property type="protein sequence ID" value="MSU06851.1"/>
    <property type="molecule type" value="Genomic_DNA"/>
</dbReference>
<dbReference type="RefSeq" id="WP_154426056.1">
    <property type="nucleotide sequence ID" value="NZ_VUNN01000018.1"/>
</dbReference>
<dbReference type="EC" id="2.7.1.24" evidence="5 6"/>
<dbReference type="GO" id="GO:0015937">
    <property type="term" value="P:coenzyme A biosynthetic process"/>
    <property type="evidence" value="ECO:0007669"/>
    <property type="project" value="UniProtKB-UniRule"/>
</dbReference>
<dbReference type="GO" id="GO:0005524">
    <property type="term" value="F:ATP binding"/>
    <property type="evidence" value="ECO:0007669"/>
    <property type="project" value="UniProtKB-UniRule"/>
</dbReference>
<evidence type="ECO:0000256" key="5">
    <source>
        <dbReference type="HAMAP-Rule" id="MF_00376"/>
    </source>
</evidence>
<keyword evidence="4 5" id="KW-0173">Coenzyme A biosynthesis</keyword>
<comment type="similarity">
    <text evidence="1 5">Belongs to the CoaE family.</text>
</comment>
<evidence type="ECO:0000313" key="7">
    <source>
        <dbReference type="EMBL" id="MSU06851.1"/>
    </source>
</evidence>
<evidence type="ECO:0000256" key="4">
    <source>
        <dbReference type="ARBA" id="ARBA00022993"/>
    </source>
</evidence>
<dbReference type="GO" id="GO:0004140">
    <property type="term" value="F:dephospho-CoA kinase activity"/>
    <property type="evidence" value="ECO:0007669"/>
    <property type="project" value="UniProtKB-UniRule"/>
</dbReference>
<accession>A0A7X2PDB3</accession>
<keyword evidence="8" id="KW-1185">Reference proteome</keyword>
<dbReference type="NCBIfam" id="TIGR00152">
    <property type="entry name" value="dephospho-CoA kinase"/>
    <property type="match status" value="1"/>
</dbReference>
<keyword evidence="5" id="KW-0963">Cytoplasm</keyword>
<sequence length="196" mass="22275">MVIGVVGKSCSGKDEAVKFLVNAGFFEINVDKLGHEALVKNKERLVEAFGDVILTNNSVDRKILGPIVFSDPEKLKTLNSITHPWMCEETERLTKANPNSVINAALLESMGLVRLCDEILYVFAPLEQRLMRALKRDDITEEKFLARNRNQRDIGLSLLESGKRVITIINDQDKEYLYRQLSLYCDRLKTRGYING</sequence>
<dbReference type="Gene3D" id="3.40.50.300">
    <property type="entry name" value="P-loop containing nucleotide triphosphate hydrolases"/>
    <property type="match status" value="1"/>
</dbReference>
<evidence type="ECO:0000256" key="1">
    <source>
        <dbReference type="ARBA" id="ARBA00009018"/>
    </source>
</evidence>
<keyword evidence="2 5" id="KW-0547">Nucleotide-binding</keyword>
<dbReference type="UniPathway" id="UPA00241">
    <property type="reaction ID" value="UER00356"/>
</dbReference>
<reference evidence="7 8" key="1">
    <citation type="submission" date="2019-08" db="EMBL/GenBank/DDBJ databases">
        <title>In-depth cultivation of the pig gut microbiome towards novel bacterial diversity and tailored functional studies.</title>
        <authorList>
            <person name="Wylensek D."/>
            <person name="Hitch T.C.A."/>
            <person name="Clavel T."/>
        </authorList>
    </citation>
    <scope>NUCLEOTIDE SEQUENCE [LARGE SCALE GENOMIC DNA]</scope>
    <source>
        <strain evidence="7 8">NM-380-WT-3C1</strain>
    </source>
</reference>
<organism evidence="7 8">
    <name type="scientific">Bullifex porci</name>
    <dbReference type="NCBI Taxonomy" id="2606638"/>
    <lineage>
        <taxon>Bacteria</taxon>
        <taxon>Pseudomonadati</taxon>
        <taxon>Spirochaetota</taxon>
        <taxon>Spirochaetia</taxon>
        <taxon>Spirochaetales</taxon>
        <taxon>Spirochaetaceae</taxon>
        <taxon>Bullifex</taxon>
    </lineage>
</organism>
<dbReference type="Proteomes" id="UP000460549">
    <property type="component" value="Unassembled WGS sequence"/>
</dbReference>
<evidence type="ECO:0000313" key="8">
    <source>
        <dbReference type="Proteomes" id="UP000460549"/>
    </source>
</evidence>
<dbReference type="AlphaFoldDB" id="A0A7X2PDB3"/>
<keyword evidence="3 5" id="KW-0067">ATP-binding</keyword>
<dbReference type="InterPro" id="IPR027417">
    <property type="entry name" value="P-loop_NTPase"/>
</dbReference>
<dbReference type="PROSITE" id="PS51219">
    <property type="entry name" value="DPCK"/>
    <property type="match status" value="1"/>
</dbReference>
<keyword evidence="5 7" id="KW-0418">Kinase</keyword>
<dbReference type="CDD" id="cd02022">
    <property type="entry name" value="DPCK"/>
    <property type="match status" value="1"/>
</dbReference>
<evidence type="ECO:0000256" key="6">
    <source>
        <dbReference type="NCBIfam" id="TIGR00152"/>
    </source>
</evidence>
<name>A0A7X2PDB3_9SPIO</name>
<evidence type="ECO:0000256" key="2">
    <source>
        <dbReference type="ARBA" id="ARBA00022741"/>
    </source>
</evidence>
<dbReference type="HAMAP" id="MF_00376">
    <property type="entry name" value="Dephospho_CoA_kinase"/>
    <property type="match status" value="1"/>
</dbReference>
<comment type="pathway">
    <text evidence="5">Cofactor biosynthesis; coenzyme A biosynthesis; CoA from (R)-pantothenate: step 5/5.</text>
</comment>
<keyword evidence="5 7" id="KW-0808">Transferase</keyword>
<comment type="caution">
    <text evidence="7">The sequence shown here is derived from an EMBL/GenBank/DDBJ whole genome shotgun (WGS) entry which is preliminary data.</text>
</comment>
<comment type="subcellular location">
    <subcellularLocation>
        <location evidence="5">Cytoplasm</location>
    </subcellularLocation>
</comment>
<dbReference type="SUPFAM" id="SSF52540">
    <property type="entry name" value="P-loop containing nucleoside triphosphate hydrolases"/>
    <property type="match status" value="1"/>
</dbReference>
<comment type="catalytic activity">
    <reaction evidence="5">
        <text>3'-dephospho-CoA + ATP = ADP + CoA + H(+)</text>
        <dbReference type="Rhea" id="RHEA:18245"/>
        <dbReference type="ChEBI" id="CHEBI:15378"/>
        <dbReference type="ChEBI" id="CHEBI:30616"/>
        <dbReference type="ChEBI" id="CHEBI:57287"/>
        <dbReference type="ChEBI" id="CHEBI:57328"/>
        <dbReference type="ChEBI" id="CHEBI:456216"/>
        <dbReference type="EC" id="2.7.1.24"/>
    </reaction>
</comment>
<protein>
    <recommendedName>
        <fullName evidence="5 6">Dephospho-CoA kinase</fullName>
        <ecNumber evidence="5 6">2.7.1.24</ecNumber>
    </recommendedName>
    <alternativeName>
        <fullName evidence="5">Dephosphocoenzyme A kinase</fullName>
    </alternativeName>
</protein>